<sequence length="77" mass="8720">MGMPLSENQTSNLPHPLYGTFLALLVSPLSLHYRPFPSFLPFFCVFQHRALLKPAFGTPIVPIHDSKNMLLPPHHML</sequence>
<evidence type="ECO:0000313" key="2">
    <source>
        <dbReference type="Proteomes" id="UP000188320"/>
    </source>
</evidence>
<evidence type="ECO:0000313" key="1">
    <source>
        <dbReference type="EMBL" id="OMH79967.1"/>
    </source>
</evidence>
<proteinExistence type="predicted"/>
<reference evidence="2" key="1">
    <citation type="submission" date="2017-01" db="EMBL/GenBank/DDBJ databases">
        <authorList>
            <person name="Wang Y."/>
            <person name="White M."/>
            <person name="Kvist S."/>
            <person name="Moncalvo J.-M."/>
        </authorList>
    </citation>
    <scope>NUCLEOTIDE SEQUENCE [LARGE SCALE GENOMIC DNA]</scope>
    <source>
        <strain evidence="2">COL-18-3</strain>
    </source>
</reference>
<dbReference type="EMBL" id="LSSK01001348">
    <property type="protein sequence ID" value="OMH79967.1"/>
    <property type="molecule type" value="Genomic_DNA"/>
</dbReference>
<organism evidence="1 2">
    <name type="scientific">Zancudomyces culisetae</name>
    <name type="common">Gut fungus</name>
    <name type="synonym">Smittium culisetae</name>
    <dbReference type="NCBI Taxonomy" id="1213189"/>
    <lineage>
        <taxon>Eukaryota</taxon>
        <taxon>Fungi</taxon>
        <taxon>Fungi incertae sedis</taxon>
        <taxon>Zoopagomycota</taxon>
        <taxon>Kickxellomycotina</taxon>
        <taxon>Harpellomycetes</taxon>
        <taxon>Harpellales</taxon>
        <taxon>Legeriomycetaceae</taxon>
        <taxon>Zancudomyces</taxon>
    </lineage>
</organism>
<keyword evidence="2" id="KW-1185">Reference proteome</keyword>
<dbReference type="AlphaFoldDB" id="A0A1R1PG95"/>
<accession>A0A1R1PG95</accession>
<protein>
    <submittedName>
        <fullName evidence="1">Uncharacterized protein</fullName>
    </submittedName>
</protein>
<name>A0A1R1PG95_ZANCU</name>
<comment type="caution">
    <text evidence="1">The sequence shown here is derived from an EMBL/GenBank/DDBJ whole genome shotgun (WGS) entry which is preliminary data.</text>
</comment>
<gene>
    <name evidence="1" type="ORF">AX774_g6607</name>
</gene>
<dbReference type="Proteomes" id="UP000188320">
    <property type="component" value="Unassembled WGS sequence"/>
</dbReference>